<organism evidence="1">
    <name type="scientific">Herbaspirillum huttiense subsp. nephrolepidis</name>
    <dbReference type="NCBI Taxonomy" id="3075126"/>
    <lineage>
        <taxon>Bacteria</taxon>
        <taxon>Pseudomonadati</taxon>
        <taxon>Pseudomonadota</taxon>
        <taxon>Betaproteobacteria</taxon>
        <taxon>Burkholderiales</taxon>
        <taxon>Oxalobacteraceae</taxon>
        <taxon>Herbaspirillum</taxon>
    </lineage>
</organism>
<dbReference type="EMBL" id="JAVRAA010000025">
    <property type="protein sequence ID" value="MDT0340627.1"/>
    <property type="molecule type" value="Genomic_DNA"/>
</dbReference>
<dbReference type="AlphaFoldDB" id="A0AAE4GEP5"/>
<comment type="caution">
    <text evidence="1">The sequence shown here is derived from an EMBL/GenBank/DDBJ whole genome shotgun (WGS) entry which is preliminary data.</text>
</comment>
<evidence type="ECO:0000313" key="1">
    <source>
        <dbReference type="EMBL" id="MDT0340627.1"/>
    </source>
</evidence>
<protein>
    <submittedName>
        <fullName evidence="1">Uncharacterized protein</fullName>
    </submittedName>
</protein>
<reference evidence="1" key="1">
    <citation type="submission" date="2023-02" db="EMBL/GenBank/DDBJ databases">
        <title>Description of Herbaspirillum huttiense subsp. nephrolepsisexaltata and Herbaspirillum huttiense subsp. lycopersicon.</title>
        <authorList>
            <person name="Poudel M."/>
            <person name="Sharma A."/>
            <person name="Goss E."/>
            <person name="Tapia J.H."/>
            <person name="Harmon C.M."/>
            <person name="Jones J.B."/>
        </authorList>
    </citation>
    <scope>NUCLEOTIDE SEQUENCE</scope>
    <source>
        <strain evidence="1">NC40101</strain>
    </source>
</reference>
<dbReference type="RefSeq" id="WP_310839019.1">
    <property type="nucleotide sequence ID" value="NZ_JAVLSM010000024.1"/>
</dbReference>
<gene>
    <name evidence="1" type="ORF">RJN63_27605</name>
</gene>
<sequence length="122" mass="13179">MNLHGIVSGAIGTVNPHVKALVRYSNGYTISPSGKQIPAYTDVPNQDVQMQALSGKDLAFLQNLNVQGVQRALYMYGDTQGVVRPRAKGGDLVVIGSDIWKVVTVLETWPDWSKVGVTLQVA</sequence>
<name>A0AAE4GEP5_9BURK</name>
<accession>A0AAE4GEP5</accession>
<proteinExistence type="predicted"/>